<evidence type="ECO:0000313" key="1">
    <source>
        <dbReference type="EMBL" id="HIU41728.1"/>
    </source>
</evidence>
<reference evidence="1" key="1">
    <citation type="submission" date="2020-10" db="EMBL/GenBank/DDBJ databases">
        <authorList>
            <person name="Gilroy R."/>
        </authorList>
    </citation>
    <scope>NUCLEOTIDE SEQUENCE</scope>
    <source>
        <strain evidence="1">4509</strain>
    </source>
</reference>
<dbReference type="EMBL" id="DVMX01000082">
    <property type="protein sequence ID" value="HIU41728.1"/>
    <property type="molecule type" value="Genomic_DNA"/>
</dbReference>
<sequence>MGSKAGTAIRSLCLTQKLLIPTFAAEKHGRNFALQRPVEILPWQSLYLKISNGFPLVFAARRNAAPAFGQQSGNRNGCPWQPLYHRRTVSATGWEGRTPFSAKLQRKQAVRNNGFPFFFPQIRPSPTAT</sequence>
<organism evidence="1 2">
    <name type="scientific">Candidatus Egerieicola faecale</name>
    <dbReference type="NCBI Taxonomy" id="2840774"/>
    <lineage>
        <taxon>Bacteria</taxon>
        <taxon>Bacillati</taxon>
        <taxon>Bacillota</taxon>
        <taxon>Clostridia</taxon>
        <taxon>Eubacteriales</taxon>
        <taxon>Oscillospiraceae</taxon>
        <taxon>Oscillospiraceae incertae sedis</taxon>
        <taxon>Candidatus Egerieicola</taxon>
    </lineage>
</organism>
<dbReference type="Proteomes" id="UP000824082">
    <property type="component" value="Unassembled WGS sequence"/>
</dbReference>
<comment type="caution">
    <text evidence="1">The sequence shown here is derived from an EMBL/GenBank/DDBJ whole genome shotgun (WGS) entry which is preliminary data.</text>
</comment>
<proteinExistence type="predicted"/>
<protein>
    <submittedName>
        <fullName evidence="1">Uncharacterized protein</fullName>
    </submittedName>
</protein>
<dbReference type="AlphaFoldDB" id="A0A9D1LIC6"/>
<accession>A0A9D1LIC6</accession>
<gene>
    <name evidence="1" type="ORF">IAD19_04165</name>
</gene>
<reference evidence="1" key="2">
    <citation type="journal article" date="2021" name="PeerJ">
        <title>Extensive microbial diversity within the chicken gut microbiome revealed by metagenomics and culture.</title>
        <authorList>
            <person name="Gilroy R."/>
            <person name="Ravi A."/>
            <person name="Getino M."/>
            <person name="Pursley I."/>
            <person name="Horton D.L."/>
            <person name="Alikhan N.F."/>
            <person name="Baker D."/>
            <person name="Gharbi K."/>
            <person name="Hall N."/>
            <person name="Watson M."/>
            <person name="Adriaenssens E.M."/>
            <person name="Foster-Nyarko E."/>
            <person name="Jarju S."/>
            <person name="Secka A."/>
            <person name="Antonio M."/>
            <person name="Oren A."/>
            <person name="Chaudhuri R.R."/>
            <person name="La Ragione R."/>
            <person name="Hildebrand F."/>
            <person name="Pallen M.J."/>
        </authorList>
    </citation>
    <scope>NUCLEOTIDE SEQUENCE</scope>
    <source>
        <strain evidence="1">4509</strain>
    </source>
</reference>
<name>A0A9D1LIC6_9FIRM</name>
<evidence type="ECO:0000313" key="2">
    <source>
        <dbReference type="Proteomes" id="UP000824082"/>
    </source>
</evidence>